<evidence type="ECO:0000313" key="2">
    <source>
        <dbReference type="Proteomes" id="UP000554482"/>
    </source>
</evidence>
<dbReference type="AlphaFoldDB" id="A0A7J6WH72"/>
<feature type="non-terminal residue" evidence="1">
    <location>
        <position position="1"/>
    </location>
</feature>
<dbReference type="EMBL" id="JABWDY010015525">
    <property type="protein sequence ID" value="KAF5196786.1"/>
    <property type="molecule type" value="Genomic_DNA"/>
</dbReference>
<organism evidence="1 2">
    <name type="scientific">Thalictrum thalictroides</name>
    <name type="common">Rue-anemone</name>
    <name type="synonym">Anemone thalictroides</name>
    <dbReference type="NCBI Taxonomy" id="46969"/>
    <lineage>
        <taxon>Eukaryota</taxon>
        <taxon>Viridiplantae</taxon>
        <taxon>Streptophyta</taxon>
        <taxon>Embryophyta</taxon>
        <taxon>Tracheophyta</taxon>
        <taxon>Spermatophyta</taxon>
        <taxon>Magnoliopsida</taxon>
        <taxon>Ranunculales</taxon>
        <taxon>Ranunculaceae</taxon>
        <taxon>Thalictroideae</taxon>
        <taxon>Thalictrum</taxon>
    </lineage>
</organism>
<name>A0A7J6WH72_THATH</name>
<accession>A0A7J6WH72</accession>
<proteinExistence type="predicted"/>
<gene>
    <name evidence="1" type="ORF">FRX31_013627</name>
</gene>
<keyword evidence="2" id="KW-1185">Reference proteome</keyword>
<reference evidence="1 2" key="1">
    <citation type="submission" date="2020-06" db="EMBL/GenBank/DDBJ databases">
        <title>Transcriptomic and genomic resources for Thalictrum thalictroides and T. hernandezii: Facilitating candidate gene discovery in an emerging model plant lineage.</title>
        <authorList>
            <person name="Arias T."/>
            <person name="Riano-Pachon D.M."/>
            <person name="Di Stilio V.S."/>
        </authorList>
    </citation>
    <scope>NUCLEOTIDE SEQUENCE [LARGE SCALE GENOMIC DNA]</scope>
    <source>
        <strain evidence="2">cv. WT478/WT964</strain>
        <tissue evidence="1">Leaves</tissue>
    </source>
</reference>
<comment type="caution">
    <text evidence="1">The sequence shown here is derived from an EMBL/GenBank/DDBJ whole genome shotgun (WGS) entry which is preliminary data.</text>
</comment>
<protein>
    <submittedName>
        <fullName evidence="1">Uncharacterized protein</fullName>
    </submittedName>
</protein>
<evidence type="ECO:0000313" key="1">
    <source>
        <dbReference type="EMBL" id="KAF5196786.1"/>
    </source>
</evidence>
<sequence length="56" mass="6325">IVYPADHPLGLSSISNMHNALQTPFLKSTYLIAIEVEVWEGQVTHRNNKGSILHQR</sequence>
<dbReference type="Proteomes" id="UP000554482">
    <property type="component" value="Unassembled WGS sequence"/>
</dbReference>